<dbReference type="AlphaFoldDB" id="A0A1S4D1J8"/>
<dbReference type="Gene3D" id="3.30.420.10">
    <property type="entry name" value="Ribonuclease H-like superfamily/Ribonuclease H"/>
    <property type="match status" value="1"/>
</dbReference>
<proteinExistence type="predicted"/>
<dbReference type="RefSeq" id="XP_016507139.1">
    <property type="nucleotide sequence ID" value="XM_016651653.1"/>
</dbReference>
<protein>
    <submittedName>
        <fullName evidence="1">Uncharacterized protein</fullName>
    </submittedName>
</protein>
<accession>A0A1S4D1J8</accession>
<dbReference type="PANTHER" id="PTHR48475">
    <property type="entry name" value="RIBONUCLEASE H"/>
    <property type="match status" value="1"/>
</dbReference>
<dbReference type="OMA" id="PGFLWAY"/>
<dbReference type="PaxDb" id="4097-A0A1S4D1J8"/>
<reference evidence="1" key="1">
    <citation type="submission" date="2025-08" db="UniProtKB">
        <authorList>
            <consortium name="RefSeq"/>
        </authorList>
    </citation>
    <scope>IDENTIFICATION</scope>
</reference>
<dbReference type="PANTHER" id="PTHR48475:SF2">
    <property type="entry name" value="RIBONUCLEASE H"/>
    <property type="match status" value="1"/>
</dbReference>
<sequence>MKGSEFEMVVQLMHSVLDTDSYYEVNSTNLVWDWRNAIIDYLEHGKLPNDSKASQALRVKAARLEAAKGKWPEELPGFLWAYRTVAKSSTGETPFSLVYGTEALIPVEVGEPILRYFQASEKANNEAMLVNLELLDERRDLARVRMAAQKQRMKRYYN</sequence>
<evidence type="ECO:0000313" key="1">
    <source>
        <dbReference type="RefSeq" id="XP_016507139.1"/>
    </source>
</evidence>
<dbReference type="InterPro" id="IPR036397">
    <property type="entry name" value="RNaseH_sf"/>
</dbReference>
<gene>
    <name evidence="1" type="primary">LOC107824846</name>
</gene>
<dbReference type="GO" id="GO:0003676">
    <property type="term" value="F:nucleic acid binding"/>
    <property type="evidence" value="ECO:0007669"/>
    <property type="project" value="InterPro"/>
</dbReference>
<name>A0A1S4D1J8_TOBAC</name>
<dbReference type="STRING" id="4097.A0A1S4D1J8"/>
<dbReference type="OrthoDB" id="1739513at2759"/>
<organism evidence="1">
    <name type="scientific">Nicotiana tabacum</name>
    <name type="common">Common tobacco</name>
    <dbReference type="NCBI Taxonomy" id="4097"/>
    <lineage>
        <taxon>Eukaryota</taxon>
        <taxon>Viridiplantae</taxon>
        <taxon>Streptophyta</taxon>
        <taxon>Embryophyta</taxon>
        <taxon>Tracheophyta</taxon>
        <taxon>Spermatophyta</taxon>
        <taxon>Magnoliopsida</taxon>
        <taxon>eudicotyledons</taxon>
        <taxon>Gunneridae</taxon>
        <taxon>Pentapetalae</taxon>
        <taxon>asterids</taxon>
        <taxon>lamiids</taxon>
        <taxon>Solanales</taxon>
        <taxon>Solanaceae</taxon>
        <taxon>Nicotianoideae</taxon>
        <taxon>Nicotianeae</taxon>
        <taxon>Nicotiana</taxon>
    </lineage>
</organism>
<dbReference type="KEGG" id="nta:107824846"/>